<dbReference type="InterPro" id="IPR005801">
    <property type="entry name" value="ADC_synthase"/>
</dbReference>
<gene>
    <name evidence="3" type="ORF">SAMN05443668_12430</name>
</gene>
<feature type="domain" description="Chorismate-utilising enzyme C-terminal" evidence="2">
    <location>
        <begin position="70"/>
        <end position="285"/>
    </location>
</feature>
<dbReference type="InterPro" id="IPR019999">
    <property type="entry name" value="Anth_synth_I-like"/>
</dbReference>
<dbReference type="InterPro" id="IPR015890">
    <property type="entry name" value="Chorismate_C"/>
</dbReference>
<dbReference type="GO" id="GO:0046820">
    <property type="term" value="F:4-amino-4-deoxychorismate synthase activity"/>
    <property type="evidence" value="ECO:0007669"/>
    <property type="project" value="TreeGrafter"/>
</dbReference>
<sequence length="384" mass="37875">MGAAVLISAAAGAAMVGAPLGPATPAPEVPDVVLVFHEAVRLDDDAPPDVPRPADGWQVGPWVSSWRPGQHRAAVAAAREAIARGDVYQVNIVGHASAPYLGDPDAALAAVAGLPGAAWAGRIGGAGWAVASGSPECLVTVADGRVVTRPIKGTGPRTEAGRAALLASTKERAEHVMIVDLARNDLGRIATTGSVTVEELFAVRPWSGLWQAESTVTAQLRPGVGIAELLRALCPGASVTGAPKRAAIDVLSALEPVGRGPAMGALGYVSRAAIELGLTIRTVAAVSGGGDGGDAGNAGGRAAGPPGGGDAGNAGGRASGAPGGGDPTDAGTLHLWAGGGITWSSVPDDEVAEAAAKAAPLDAALRGVGQALEPASAGRRYRSS</sequence>
<feature type="region of interest" description="Disordered" evidence="1">
    <location>
        <begin position="296"/>
        <end position="333"/>
    </location>
</feature>
<proteinExistence type="predicted"/>
<dbReference type="Proteomes" id="UP000184440">
    <property type="component" value="Unassembled WGS sequence"/>
</dbReference>
<dbReference type="PANTHER" id="PTHR11236">
    <property type="entry name" value="AMINOBENZOATE/ANTHRANILATE SYNTHASE"/>
    <property type="match status" value="1"/>
</dbReference>
<feature type="compositionally biased region" description="Gly residues" evidence="1">
    <location>
        <begin position="296"/>
        <end position="326"/>
    </location>
</feature>
<dbReference type="GO" id="GO:0000162">
    <property type="term" value="P:L-tryptophan biosynthetic process"/>
    <property type="evidence" value="ECO:0007669"/>
    <property type="project" value="TreeGrafter"/>
</dbReference>
<protein>
    <submittedName>
        <fullName evidence="3">Para-aminobenzoate synthetase component 1</fullName>
    </submittedName>
</protein>
<evidence type="ECO:0000313" key="3">
    <source>
        <dbReference type="EMBL" id="SHN47472.1"/>
    </source>
</evidence>
<dbReference type="Pfam" id="PF00425">
    <property type="entry name" value="Chorismate_bind"/>
    <property type="match status" value="1"/>
</dbReference>
<dbReference type="PANTHER" id="PTHR11236:SF50">
    <property type="entry name" value="AMINODEOXYCHORISMATE SYNTHASE COMPONENT 1"/>
    <property type="match status" value="1"/>
</dbReference>
<evidence type="ECO:0000256" key="1">
    <source>
        <dbReference type="SAM" id="MobiDB-lite"/>
    </source>
</evidence>
<name>A0A1M7RN23_9ACTN</name>
<accession>A0A1M7RN23</accession>
<dbReference type="AlphaFoldDB" id="A0A1M7RN23"/>
<reference evidence="3 4" key="1">
    <citation type="submission" date="2016-11" db="EMBL/GenBank/DDBJ databases">
        <authorList>
            <person name="Jaros S."/>
            <person name="Januszkiewicz K."/>
            <person name="Wedrychowicz H."/>
        </authorList>
    </citation>
    <scope>NUCLEOTIDE SEQUENCE [LARGE SCALE GENOMIC DNA]</scope>
    <source>
        <strain evidence="3 4">DSM 46144</strain>
    </source>
</reference>
<keyword evidence="4" id="KW-1185">Reference proteome</keyword>
<organism evidence="3 4">
    <name type="scientific">Cryptosporangium aurantiacum</name>
    <dbReference type="NCBI Taxonomy" id="134849"/>
    <lineage>
        <taxon>Bacteria</taxon>
        <taxon>Bacillati</taxon>
        <taxon>Actinomycetota</taxon>
        <taxon>Actinomycetes</taxon>
        <taxon>Cryptosporangiales</taxon>
        <taxon>Cryptosporangiaceae</taxon>
        <taxon>Cryptosporangium</taxon>
    </lineage>
</organism>
<dbReference type="SUPFAM" id="SSF56322">
    <property type="entry name" value="ADC synthase"/>
    <property type="match status" value="1"/>
</dbReference>
<dbReference type="Gene3D" id="3.60.120.10">
    <property type="entry name" value="Anthranilate synthase"/>
    <property type="match status" value="1"/>
</dbReference>
<evidence type="ECO:0000313" key="4">
    <source>
        <dbReference type="Proteomes" id="UP000184440"/>
    </source>
</evidence>
<evidence type="ECO:0000259" key="2">
    <source>
        <dbReference type="Pfam" id="PF00425"/>
    </source>
</evidence>
<dbReference type="PRINTS" id="PR00095">
    <property type="entry name" value="ANTSNTHASEI"/>
</dbReference>
<dbReference type="STRING" id="134849.SAMN05443668_12430"/>
<dbReference type="EMBL" id="FRCS01000024">
    <property type="protein sequence ID" value="SHN47472.1"/>
    <property type="molecule type" value="Genomic_DNA"/>
</dbReference>